<accession>A0AAD5YNV1</accession>
<evidence type="ECO:0000313" key="1">
    <source>
        <dbReference type="EMBL" id="KAJ3491650.1"/>
    </source>
</evidence>
<evidence type="ECO:0000313" key="2">
    <source>
        <dbReference type="Proteomes" id="UP001212997"/>
    </source>
</evidence>
<dbReference type="Proteomes" id="UP001212997">
    <property type="component" value="Unassembled WGS sequence"/>
</dbReference>
<comment type="caution">
    <text evidence="1">The sequence shown here is derived from an EMBL/GenBank/DDBJ whole genome shotgun (WGS) entry which is preliminary data.</text>
</comment>
<keyword evidence="2" id="KW-1185">Reference proteome</keyword>
<name>A0AAD5YNV1_9APHY</name>
<protein>
    <submittedName>
        <fullName evidence="1">Uncharacterized protein</fullName>
    </submittedName>
</protein>
<proteinExistence type="predicted"/>
<dbReference type="EMBL" id="JANAWD010000009">
    <property type="protein sequence ID" value="KAJ3491650.1"/>
    <property type="molecule type" value="Genomic_DNA"/>
</dbReference>
<reference evidence="1" key="1">
    <citation type="submission" date="2022-07" db="EMBL/GenBank/DDBJ databases">
        <title>Genome Sequence of Physisporinus lineatus.</title>
        <authorList>
            <person name="Buettner E."/>
        </authorList>
    </citation>
    <scope>NUCLEOTIDE SEQUENCE</scope>
    <source>
        <strain evidence="1">VT162</strain>
    </source>
</reference>
<sequence>MRNASTVMWDKTVACSASSELASKRGMDNVDRELRNRGMAAKRIVGNCMKFWDIVVMRNWGSGLGRVLKVVVKRK</sequence>
<gene>
    <name evidence="1" type="ORF">NLI96_g580</name>
</gene>
<dbReference type="AlphaFoldDB" id="A0AAD5YNV1"/>
<organism evidence="1 2">
    <name type="scientific">Meripilus lineatus</name>
    <dbReference type="NCBI Taxonomy" id="2056292"/>
    <lineage>
        <taxon>Eukaryota</taxon>
        <taxon>Fungi</taxon>
        <taxon>Dikarya</taxon>
        <taxon>Basidiomycota</taxon>
        <taxon>Agaricomycotina</taxon>
        <taxon>Agaricomycetes</taxon>
        <taxon>Polyporales</taxon>
        <taxon>Meripilaceae</taxon>
        <taxon>Meripilus</taxon>
    </lineage>
</organism>